<evidence type="ECO:0000313" key="2">
    <source>
        <dbReference type="Proteomes" id="UP000327191"/>
    </source>
</evidence>
<reference evidence="1 2" key="1">
    <citation type="submission" date="2019-09" db="EMBL/GenBank/DDBJ databases">
        <authorList>
            <person name="Chandra G."/>
            <person name="Truman W A."/>
        </authorList>
    </citation>
    <scope>NUCLEOTIDE SEQUENCE [LARGE SCALE GENOMIC DNA]</scope>
    <source>
        <strain evidence="1">PS938</strain>
    </source>
</reference>
<accession>A0A5E7UJC1</accession>
<protein>
    <submittedName>
        <fullName evidence="1">Uncharacterized protein</fullName>
    </submittedName>
</protein>
<name>A0A5E7UJC1_PSEFL</name>
<evidence type="ECO:0000313" key="1">
    <source>
        <dbReference type="EMBL" id="VVQ10489.1"/>
    </source>
</evidence>
<dbReference type="AlphaFoldDB" id="A0A5E7UJC1"/>
<dbReference type="Proteomes" id="UP000327191">
    <property type="component" value="Unassembled WGS sequence"/>
</dbReference>
<dbReference type="EMBL" id="CABVJE010000015">
    <property type="protein sequence ID" value="VVQ10489.1"/>
    <property type="molecule type" value="Genomic_DNA"/>
</dbReference>
<organism evidence="1 2">
    <name type="scientific">Pseudomonas fluorescens</name>
    <dbReference type="NCBI Taxonomy" id="294"/>
    <lineage>
        <taxon>Bacteria</taxon>
        <taxon>Pseudomonadati</taxon>
        <taxon>Pseudomonadota</taxon>
        <taxon>Gammaproteobacteria</taxon>
        <taxon>Pseudomonadales</taxon>
        <taxon>Pseudomonadaceae</taxon>
        <taxon>Pseudomonas</taxon>
    </lineage>
</organism>
<dbReference type="RefSeq" id="WP_095946145.1">
    <property type="nucleotide sequence ID" value="NZ_CABVJE010000015.1"/>
</dbReference>
<gene>
    <name evidence="1" type="ORF">PS938_03545</name>
</gene>
<proteinExistence type="predicted"/>
<sequence>MATNNKSIVYRCEPLLPYAYIKQAFAMKVDQGFMSNGCTVVIPGSDYLKPGDELIANLYIENTGDFFRSFTLDETNVLNGITWNVMKFTGIVYLDSRVELYYTLPTLELCSRTQPYVVAKLS</sequence>